<protein>
    <submittedName>
        <fullName evidence="1">CarboxypepD_reg-like domain-containing protein</fullName>
    </submittedName>
</protein>
<dbReference type="EMBL" id="FZNS01000003">
    <property type="protein sequence ID" value="SNR53680.1"/>
    <property type="molecule type" value="Genomic_DNA"/>
</dbReference>
<sequence length="226" mass="24466">MKLTASPFDPQTGDLLPVYRDAYLRGDLTKASARAVEAYLHRDDNQAHTTLTRWQELQAAEEASVAPSWVQRQVQYIRAEPVRFRRRATTLVASAVLVGTFVFAGTRTPTENLPTAALPAEVAVEAAASAASAEASAMRMITVRGQILNENGAPLVGATVMQPGSLRGVSTNAQGEYVLTVPAGTAALKYGYGGYQDEVVAVKGSHTANVTLLPREQQQKKRWFFF</sequence>
<accession>A0A238X4P3</accession>
<dbReference type="RefSeq" id="WP_045688902.1">
    <property type="nucleotide sequence ID" value="NZ_FZNS01000003.1"/>
</dbReference>
<organism evidence="1 2">
    <name type="scientific">Hymenobacter mucosus</name>
    <dbReference type="NCBI Taxonomy" id="1411120"/>
    <lineage>
        <taxon>Bacteria</taxon>
        <taxon>Pseudomonadati</taxon>
        <taxon>Bacteroidota</taxon>
        <taxon>Cytophagia</taxon>
        <taxon>Cytophagales</taxon>
        <taxon>Hymenobacteraceae</taxon>
        <taxon>Hymenobacter</taxon>
    </lineage>
</organism>
<evidence type="ECO:0000313" key="1">
    <source>
        <dbReference type="EMBL" id="SNR53680.1"/>
    </source>
</evidence>
<dbReference type="Pfam" id="PF13715">
    <property type="entry name" value="CarbopepD_reg_2"/>
    <property type="match status" value="1"/>
</dbReference>
<dbReference type="Gene3D" id="2.60.40.1120">
    <property type="entry name" value="Carboxypeptidase-like, regulatory domain"/>
    <property type="match status" value="1"/>
</dbReference>
<proteinExistence type="predicted"/>
<dbReference type="Proteomes" id="UP000198310">
    <property type="component" value="Unassembled WGS sequence"/>
</dbReference>
<dbReference type="SUPFAM" id="SSF49464">
    <property type="entry name" value="Carboxypeptidase regulatory domain-like"/>
    <property type="match status" value="1"/>
</dbReference>
<reference evidence="2" key="1">
    <citation type="submission" date="2017-06" db="EMBL/GenBank/DDBJ databases">
        <authorList>
            <person name="Varghese N."/>
            <person name="Submissions S."/>
        </authorList>
    </citation>
    <scope>NUCLEOTIDE SEQUENCE [LARGE SCALE GENOMIC DNA]</scope>
    <source>
        <strain evidence="2">DSM 28041</strain>
    </source>
</reference>
<dbReference type="InterPro" id="IPR008969">
    <property type="entry name" value="CarboxyPept-like_regulatory"/>
</dbReference>
<gene>
    <name evidence="1" type="ORF">SAMN06269173_103467</name>
</gene>
<name>A0A238X4P3_9BACT</name>
<evidence type="ECO:0000313" key="2">
    <source>
        <dbReference type="Proteomes" id="UP000198310"/>
    </source>
</evidence>
<keyword evidence="2" id="KW-1185">Reference proteome</keyword>
<dbReference type="AlphaFoldDB" id="A0A238X4P3"/>